<protein>
    <submittedName>
        <fullName evidence="4">Unannotated protein</fullName>
    </submittedName>
</protein>
<dbReference type="InterPro" id="IPR052900">
    <property type="entry name" value="Phospholipid_Metab_Enz"/>
</dbReference>
<dbReference type="Gene3D" id="2.60.40.380">
    <property type="entry name" value="Purple acid phosphatase-like, N-terminal"/>
    <property type="match status" value="1"/>
</dbReference>
<evidence type="ECO:0000259" key="2">
    <source>
        <dbReference type="Pfam" id="PF09423"/>
    </source>
</evidence>
<evidence type="ECO:0000313" key="4">
    <source>
        <dbReference type="EMBL" id="CAB4894982.1"/>
    </source>
</evidence>
<feature type="region of interest" description="Disordered" evidence="1">
    <location>
        <begin position="39"/>
        <end position="73"/>
    </location>
</feature>
<dbReference type="PROSITE" id="PS51257">
    <property type="entry name" value="PROKAR_LIPOPROTEIN"/>
    <property type="match status" value="1"/>
</dbReference>
<evidence type="ECO:0000256" key="1">
    <source>
        <dbReference type="SAM" id="MobiDB-lite"/>
    </source>
</evidence>
<name>A0A6J7FGN8_9ZZZZ</name>
<proteinExistence type="predicted"/>
<evidence type="ECO:0000259" key="3">
    <source>
        <dbReference type="Pfam" id="PF16655"/>
    </source>
</evidence>
<dbReference type="Pfam" id="PF09423">
    <property type="entry name" value="PhoD"/>
    <property type="match status" value="1"/>
</dbReference>
<dbReference type="AlphaFoldDB" id="A0A6J7FGN8"/>
<reference evidence="4" key="1">
    <citation type="submission" date="2020-05" db="EMBL/GenBank/DDBJ databases">
        <authorList>
            <person name="Chiriac C."/>
            <person name="Salcher M."/>
            <person name="Ghai R."/>
            <person name="Kavagutti S V."/>
        </authorList>
    </citation>
    <scope>NUCLEOTIDE SEQUENCE</scope>
</reference>
<sequence length="542" mass="58889">MSQDLDKICKTRPMTSPISRRMFFALSASVVVVACSKNESSTEPAPDSSAASTSVAPTTSPVPQTDLTSDPFTLGVASGDPTDQSVILWTRLAVDSLNGGGMPAQDIEVLWEVSSTDTFDDIVSSGLATAEERFGHTVHIDVPLSTGESIVFYRFRIGDYVSPIGKTRLSSPSGSTTPIKVAAVSCQNYTDGFYNAYADLVEQSPDLVTFLGDYIYESGVGTLDATTVRLHNSDEIKDLVAYRNRYALYRSDPLLQAAHAECPWVITWDDHEVENNYANLTPQDSADAEGHAARRAAAYQAWWEHMPVRLGPPTDESLTIYRQFSWGDLLNLLVVDGRQYRDDQACGDAVLSTQPACDEALDPARTMLGAGQEQWFSDNINDTTKVWNVMANQTVMTDIRLGAAVLNYDQWDGYAPDRNRILSDIVDQGVENFVVLTGDIHLAGVGQLTTDSNPTTAMGAEFVSTSISSSGNVSTDTEGLLIALPNIIDAETSHRGYTLHTVTANDWTAEYRIVDNNLVEGSTTSVWKTFKVTAGSPAVTQI</sequence>
<dbReference type="InterPro" id="IPR032093">
    <property type="entry name" value="PhoD_N"/>
</dbReference>
<feature type="compositionally biased region" description="Low complexity" evidence="1">
    <location>
        <begin position="39"/>
        <end position="63"/>
    </location>
</feature>
<dbReference type="SUPFAM" id="SSF56300">
    <property type="entry name" value="Metallo-dependent phosphatases"/>
    <property type="match status" value="1"/>
</dbReference>
<dbReference type="Gene3D" id="3.60.21.70">
    <property type="entry name" value="PhoD-like phosphatase"/>
    <property type="match status" value="1"/>
</dbReference>
<feature type="domain" description="Phospholipase D N-terminal" evidence="3">
    <location>
        <begin position="74"/>
        <end position="168"/>
    </location>
</feature>
<dbReference type="CDD" id="cd07389">
    <property type="entry name" value="MPP_PhoD"/>
    <property type="match status" value="1"/>
</dbReference>
<dbReference type="Pfam" id="PF16655">
    <property type="entry name" value="PhoD_N"/>
    <property type="match status" value="1"/>
</dbReference>
<gene>
    <name evidence="4" type="ORF">UFOPK3494_00620</name>
</gene>
<dbReference type="InterPro" id="IPR018946">
    <property type="entry name" value="PhoD-like_MPP"/>
</dbReference>
<organism evidence="4">
    <name type="scientific">freshwater metagenome</name>
    <dbReference type="NCBI Taxonomy" id="449393"/>
    <lineage>
        <taxon>unclassified sequences</taxon>
        <taxon>metagenomes</taxon>
        <taxon>ecological metagenomes</taxon>
    </lineage>
</organism>
<dbReference type="PANTHER" id="PTHR43606:SF2">
    <property type="entry name" value="ALKALINE PHOSPHATASE FAMILY PROTEIN (AFU_ORTHOLOGUE AFUA_5G03860)"/>
    <property type="match status" value="1"/>
</dbReference>
<accession>A0A6J7FGN8</accession>
<dbReference type="EMBL" id="CAFBMF010000027">
    <property type="protein sequence ID" value="CAB4894982.1"/>
    <property type="molecule type" value="Genomic_DNA"/>
</dbReference>
<feature type="domain" description="PhoD-like phosphatase metallophosphatase" evidence="2">
    <location>
        <begin position="182"/>
        <end position="511"/>
    </location>
</feature>
<dbReference type="PANTHER" id="PTHR43606">
    <property type="entry name" value="PHOSPHATASE, PUTATIVE (AFU_ORTHOLOGUE AFUA_6G08710)-RELATED"/>
    <property type="match status" value="1"/>
</dbReference>
<dbReference type="InterPro" id="IPR029052">
    <property type="entry name" value="Metallo-depent_PP-like"/>
</dbReference>
<dbReference type="InterPro" id="IPR038607">
    <property type="entry name" value="PhoD-like_sf"/>
</dbReference>